<dbReference type="InterPro" id="IPR038485">
    <property type="entry name" value="Z_RING-type_Znf_sf"/>
</dbReference>
<evidence type="ECO:0000256" key="4">
    <source>
        <dbReference type="ARBA" id="ARBA00022581"/>
    </source>
</evidence>
<comment type="subcellular location">
    <subcellularLocation>
        <location evidence="17">Virion</location>
    </subcellularLocation>
    <subcellularLocation>
        <location evidence="17">Host cytoplasm</location>
        <location evidence="17">Host perinuclear region</location>
    </subcellularLocation>
    <subcellularLocation>
        <location evidence="17">Host cell membrane</location>
    </subcellularLocation>
    <text evidence="17">Mainly perinuclear. During budding, associates at the inner side of the plasma membrane of infected cells.</text>
</comment>
<organismHost>
    <name type="scientific">Nephelomys albigularis</name>
    <name type="common">Tomes's rice rat</name>
    <name type="synonym">Oryzomys albigularis</name>
    <dbReference type="NCBI Taxonomy" id="530178"/>
</organismHost>
<accession>A0A7D5HMU9</accession>
<evidence type="ECO:0000256" key="15">
    <source>
        <dbReference type="ARBA" id="ARBA00023288"/>
    </source>
</evidence>
<sequence>MGLRYSKEVRERHGDEDVVGRVPMTLNLPQGLYGRFNCKSCWFVNKGLIRCKDHYLCLGCLTKMHSRGHLCEICGHSLPTKMEFLESPSAPPYEP</sequence>
<protein>
    <recommendedName>
        <fullName evidence="17">RING finger protein Z</fullName>
        <shortName evidence="17">Protein Z</shortName>
    </recommendedName>
    <alternativeName>
        <fullName evidence="17">Zinc-binding protein</fullName>
    </alternativeName>
</protein>
<comment type="function">
    <text evidence="16">Plays a crucial role in virion assembly and budding. Expressed late in the virus life cycle, it acts as an inhibitor of viral transcription and RNA synthesis by interacting with the viral polymerase L. Presumably recruits the NP encapsidated genome to cellular membranes at budding sites via direct interaction with NP. Plays critical roles in the final steps of viral release by interacting with host TSG101, a member of the vacuolar protein-sorting pathway and using other cellular host proteins involved in vesicle formation pathway. The budding of the virus progeny occurs after association of protein Z with the viral glycoprotein complex SSP-GP1-GP2 at the cell periphery, step that requires myristoylation of protein Z. Also selectively represses protein production by associating with host eIF4E. In cell-based minigenome assay, has an inhibitory effect on the ribonucleoprotein machinery (vRNP), which is responsible for the replication and transcription of the viral genome.</text>
</comment>
<dbReference type="EMBL" id="MK896488">
    <property type="protein sequence ID" value="QLA46852.1"/>
    <property type="molecule type" value="Genomic_RNA"/>
</dbReference>
<feature type="lipid moiety-binding region" description="N-myristoyl glycine; by host" evidence="18">
    <location>
        <position position="2"/>
    </location>
</feature>
<evidence type="ECO:0000256" key="8">
    <source>
        <dbReference type="ARBA" id="ARBA00022723"/>
    </source>
</evidence>
<evidence type="ECO:0000256" key="16">
    <source>
        <dbReference type="ARBA" id="ARBA00093315"/>
    </source>
</evidence>
<evidence type="ECO:0000256" key="7">
    <source>
        <dbReference type="ARBA" id="ARBA00022707"/>
    </source>
</evidence>
<dbReference type="GO" id="GO:0046761">
    <property type="term" value="P:viral budding from plasma membrane"/>
    <property type="evidence" value="ECO:0007669"/>
    <property type="project" value="UniProtKB-UniRule"/>
</dbReference>
<dbReference type="PIRSF" id="PIRSF004030">
    <property type="entry name" value="Z_ArenaV"/>
    <property type="match status" value="1"/>
</dbReference>
<comment type="similarity">
    <text evidence="1 17">Belongs to the arenaviridae Z protein family.</text>
</comment>
<dbReference type="GO" id="GO:0044220">
    <property type="term" value="C:host cell perinuclear region of cytoplasm"/>
    <property type="evidence" value="ECO:0007669"/>
    <property type="project" value="UniProtKB-SubCell"/>
</dbReference>
<dbReference type="GO" id="GO:0003723">
    <property type="term" value="F:RNA binding"/>
    <property type="evidence" value="ECO:0007669"/>
    <property type="project" value="UniProtKB-UniRule"/>
</dbReference>
<keyword evidence="2 17" id="KW-1187">Viral budding via the host ESCRT complexes</keyword>
<organismHost>
    <name type="scientific">Homo sapiens</name>
    <name type="common">Human</name>
    <dbReference type="NCBI Taxonomy" id="9606"/>
</organismHost>
<dbReference type="Pfam" id="PF03854">
    <property type="entry name" value="zf-P11"/>
    <property type="match status" value="1"/>
</dbReference>
<dbReference type="Gene3D" id="3.30.160.310">
    <property type="match status" value="1"/>
</dbReference>
<evidence type="ECO:0000259" key="19">
    <source>
        <dbReference type="Pfam" id="PF03854"/>
    </source>
</evidence>
<dbReference type="GO" id="GO:0008270">
    <property type="term" value="F:zinc ion binding"/>
    <property type="evidence" value="ECO:0007669"/>
    <property type="project" value="UniProtKB-UniRule"/>
</dbReference>
<evidence type="ECO:0000256" key="5">
    <source>
        <dbReference type="ARBA" id="ARBA00022612"/>
    </source>
</evidence>
<keyword evidence="12 17" id="KW-1043">Host membrane</keyword>
<evidence type="ECO:0000313" key="20">
    <source>
        <dbReference type="EMBL" id="QLA46852.1"/>
    </source>
</evidence>
<keyword evidence="15" id="KW-0449">Lipoprotein</keyword>
<keyword evidence="5 17" id="KW-1188">Viral release from host cell</keyword>
<dbReference type="InterPro" id="IPR024183">
    <property type="entry name" value="RING_finger_Z_arenaviridae"/>
</dbReference>
<dbReference type="InterPro" id="IPR003224">
    <property type="entry name" value="Z_RING_Znf"/>
</dbReference>
<keyword evidence="11 17" id="KW-0946">Virion</keyword>
<evidence type="ECO:0000256" key="2">
    <source>
        <dbReference type="ARBA" id="ARBA00022462"/>
    </source>
</evidence>
<keyword evidence="8" id="KW-0479">Metal-binding</keyword>
<evidence type="ECO:0000256" key="14">
    <source>
        <dbReference type="ARBA" id="ARBA00023200"/>
    </source>
</evidence>
<evidence type="ECO:0000256" key="9">
    <source>
        <dbReference type="ARBA" id="ARBA00022771"/>
    </source>
</evidence>
<evidence type="ECO:0000256" key="1">
    <source>
        <dbReference type="ARBA" id="ARBA00005503"/>
    </source>
</evidence>
<evidence type="ECO:0000256" key="3">
    <source>
        <dbReference type="ARBA" id="ARBA00022511"/>
    </source>
</evidence>
<evidence type="ECO:0000256" key="11">
    <source>
        <dbReference type="ARBA" id="ARBA00022844"/>
    </source>
</evidence>
<organismHost>
    <name type="scientific">Cavia cutleri</name>
    <name type="common">Guinea pig</name>
    <dbReference type="NCBI Taxonomy" id="10144"/>
</organismHost>
<keyword evidence="9" id="KW-0863">Zinc-finger</keyword>
<reference evidence="20" key="1">
    <citation type="submission" date="2019-05" db="EMBL/GenBank/DDBJ databases">
        <title>Genomic Characterization of 104 Bunyaviruses in the Families Peribunyaviridae, Nairoviridae, and Phenuiviridae.</title>
        <authorList>
            <person name="Kapuscinski M."/>
            <person name="Bergren N."/>
            <person name="Russell B."/>
            <person name="Lee J."/>
            <person name="Borland E."/>
            <person name="King D."/>
            <person name="Burkhalter K."/>
            <person name="Stenglein M."/>
            <person name="Kading R."/>
        </authorList>
    </citation>
    <scope>NUCLEOTIDE SEQUENCE</scope>
    <source>
        <strain evidence="20">CoAn 3739</strain>
    </source>
</reference>
<organism evidence="20">
    <name type="scientific">Pichinde mammarenavirus</name>
    <name type="common">PICV</name>
    <name type="synonym">Pichind mammarenavirus</name>
    <dbReference type="NCBI Taxonomy" id="3052300"/>
    <lineage>
        <taxon>Viruses</taxon>
        <taxon>Riboviria</taxon>
        <taxon>Orthornavirae</taxon>
        <taxon>Negarnaviricota</taxon>
        <taxon>Polyploviricotina</taxon>
        <taxon>Bunyaviricetes</taxon>
        <taxon>Hareavirales</taxon>
        <taxon>Arenaviridae</taxon>
        <taxon>Mammarenavirus</taxon>
    </lineage>
</organism>
<dbReference type="GO" id="GO:0039702">
    <property type="term" value="P:viral budding via host ESCRT complex"/>
    <property type="evidence" value="ECO:0007669"/>
    <property type="project" value="UniProtKB-UniRule"/>
</dbReference>
<evidence type="ECO:0000256" key="17">
    <source>
        <dbReference type="PIRNR" id="PIRNR004030"/>
    </source>
</evidence>
<keyword evidence="7 18" id="KW-0519">Myristate</keyword>
<keyword evidence="10" id="KW-0862">Zinc</keyword>
<evidence type="ECO:0000256" key="10">
    <source>
        <dbReference type="ARBA" id="ARBA00022833"/>
    </source>
</evidence>
<evidence type="ECO:0000256" key="18">
    <source>
        <dbReference type="PIRSR" id="PIRSR004030-1"/>
    </source>
</evidence>
<dbReference type="GO" id="GO:0044423">
    <property type="term" value="C:virion component"/>
    <property type="evidence" value="ECO:0007669"/>
    <property type="project" value="UniProtKB-KW"/>
</dbReference>
<evidence type="ECO:0000256" key="12">
    <source>
        <dbReference type="ARBA" id="ARBA00022870"/>
    </source>
</evidence>
<keyword evidence="14 17" id="KW-1035">Host cytoplasm</keyword>
<keyword evidence="3 17" id="KW-1032">Host cell membrane</keyword>
<dbReference type="GO" id="GO:0016020">
    <property type="term" value="C:membrane"/>
    <property type="evidence" value="ECO:0007669"/>
    <property type="project" value="UniProtKB-UniRule"/>
</dbReference>
<feature type="domain" description="RING finger protein Z zinc finger" evidence="19">
    <location>
        <begin position="34"/>
        <end position="82"/>
    </location>
</feature>
<keyword evidence="6 17" id="KW-1198">Viral budding</keyword>
<evidence type="ECO:0000256" key="13">
    <source>
        <dbReference type="ARBA" id="ARBA00023136"/>
    </source>
</evidence>
<keyword evidence="13 17" id="KW-0472">Membrane</keyword>
<dbReference type="GO" id="GO:0020002">
    <property type="term" value="C:host cell plasma membrane"/>
    <property type="evidence" value="ECO:0007669"/>
    <property type="project" value="UniProtKB-SubCell"/>
</dbReference>
<proteinExistence type="inferred from homology"/>
<keyword evidence="4 17" id="KW-0945">Host-virus interaction</keyword>
<evidence type="ECO:0000256" key="6">
    <source>
        <dbReference type="ARBA" id="ARBA00022637"/>
    </source>
</evidence>
<name>A0A7D5HMU9_PIARV</name>